<sequence length="170" mass="19382">MDYDSANINSLPRELLVNVLDRVASFTFTDLFNSKLWLNISLARIRNQGFENLRRATEKGHAEATYVYGILLLCMGGEPIVHGLNLLNTMEKINTSSSKSGGRGFNIFQECWEKIKSIFGSMWINNHVVDRRISSCRHPKEVVTVFETWEGRFEVVTMVRGVSYANGMEK</sequence>
<keyword evidence="2" id="KW-1185">Reference proteome</keyword>
<proteinExistence type="predicted"/>
<dbReference type="EMBL" id="CM046395">
    <property type="protein sequence ID" value="KAI8544530.1"/>
    <property type="molecule type" value="Genomic_DNA"/>
</dbReference>
<evidence type="ECO:0000313" key="2">
    <source>
        <dbReference type="Proteomes" id="UP001062846"/>
    </source>
</evidence>
<name>A0ACC0MUD1_RHOML</name>
<gene>
    <name evidence="1" type="ORF">RHMOL_Rhmol08G0304500</name>
</gene>
<reference evidence="1" key="1">
    <citation type="submission" date="2022-02" db="EMBL/GenBank/DDBJ databases">
        <title>Plant Genome Project.</title>
        <authorList>
            <person name="Zhang R.-G."/>
        </authorList>
    </citation>
    <scope>NUCLEOTIDE SEQUENCE</scope>
    <source>
        <strain evidence="1">AT1</strain>
    </source>
</reference>
<protein>
    <submittedName>
        <fullName evidence="1">Uncharacterized protein</fullName>
    </submittedName>
</protein>
<comment type="caution">
    <text evidence="1">The sequence shown here is derived from an EMBL/GenBank/DDBJ whole genome shotgun (WGS) entry which is preliminary data.</text>
</comment>
<accession>A0ACC0MUD1</accession>
<evidence type="ECO:0000313" key="1">
    <source>
        <dbReference type="EMBL" id="KAI8544530.1"/>
    </source>
</evidence>
<organism evidence="1 2">
    <name type="scientific">Rhododendron molle</name>
    <name type="common">Chinese azalea</name>
    <name type="synonym">Azalea mollis</name>
    <dbReference type="NCBI Taxonomy" id="49168"/>
    <lineage>
        <taxon>Eukaryota</taxon>
        <taxon>Viridiplantae</taxon>
        <taxon>Streptophyta</taxon>
        <taxon>Embryophyta</taxon>
        <taxon>Tracheophyta</taxon>
        <taxon>Spermatophyta</taxon>
        <taxon>Magnoliopsida</taxon>
        <taxon>eudicotyledons</taxon>
        <taxon>Gunneridae</taxon>
        <taxon>Pentapetalae</taxon>
        <taxon>asterids</taxon>
        <taxon>Ericales</taxon>
        <taxon>Ericaceae</taxon>
        <taxon>Ericoideae</taxon>
        <taxon>Rhodoreae</taxon>
        <taxon>Rhododendron</taxon>
    </lineage>
</organism>
<dbReference type="Proteomes" id="UP001062846">
    <property type="component" value="Chromosome 8"/>
</dbReference>